<evidence type="ECO:0000313" key="12">
    <source>
        <dbReference type="Proteomes" id="UP000053237"/>
    </source>
</evidence>
<dbReference type="CDD" id="cd07306">
    <property type="entry name" value="Porin3_VDAC"/>
    <property type="match status" value="1"/>
</dbReference>
<dbReference type="InParanoid" id="A0A024GI36"/>
<protein>
    <recommendedName>
        <fullName evidence="13">Voltage-dependent anion-selective channel protein</fullName>
    </recommendedName>
</protein>
<evidence type="ECO:0000256" key="10">
    <source>
        <dbReference type="ARBA" id="ARBA00023136"/>
    </source>
</evidence>
<dbReference type="PANTHER" id="PTHR11743">
    <property type="entry name" value="VOLTAGE-DEPENDENT ANION-SELECTIVE CHANNEL"/>
    <property type="match status" value="1"/>
</dbReference>
<comment type="similarity">
    <text evidence="2">Belongs to the eukaryotic mitochondrial porin family.</text>
</comment>
<reference evidence="11 12" key="1">
    <citation type="submission" date="2012-05" db="EMBL/GenBank/DDBJ databases">
        <title>Recombination and specialization in a pathogen metapopulation.</title>
        <authorList>
            <person name="Gardiner A."/>
            <person name="Kemen E."/>
            <person name="Schultz-Larsen T."/>
            <person name="MacLean D."/>
            <person name="Van Oosterhout C."/>
            <person name="Jones J.D.G."/>
        </authorList>
    </citation>
    <scope>NUCLEOTIDE SEQUENCE [LARGE SCALE GENOMIC DNA]</scope>
    <source>
        <strain evidence="11 12">Ac Nc2</strain>
    </source>
</reference>
<evidence type="ECO:0000256" key="8">
    <source>
        <dbReference type="ARBA" id="ARBA00023114"/>
    </source>
</evidence>
<dbReference type="InterPro" id="IPR001925">
    <property type="entry name" value="Porin_Euk"/>
</dbReference>
<dbReference type="PANTHER" id="PTHR11743:SF70">
    <property type="entry name" value="GH26960P-RELATED"/>
    <property type="match status" value="1"/>
</dbReference>
<keyword evidence="9" id="KW-0496">Mitochondrion</keyword>
<organism evidence="11 12">
    <name type="scientific">Albugo candida</name>
    <dbReference type="NCBI Taxonomy" id="65357"/>
    <lineage>
        <taxon>Eukaryota</taxon>
        <taxon>Sar</taxon>
        <taxon>Stramenopiles</taxon>
        <taxon>Oomycota</taxon>
        <taxon>Peronosporomycetes</taxon>
        <taxon>Albuginales</taxon>
        <taxon>Albuginaceae</taxon>
        <taxon>Albugo</taxon>
    </lineage>
</organism>
<dbReference type="GO" id="GO:0046930">
    <property type="term" value="C:pore complex"/>
    <property type="evidence" value="ECO:0007669"/>
    <property type="project" value="UniProtKB-KW"/>
</dbReference>
<gene>
    <name evidence="11" type="ORF">BN9_071210</name>
</gene>
<evidence type="ECO:0000256" key="5">
    <source>
        <dbReference type="ARBA" id="ARBA00022692"/>
    </source>
</evidence>
<evidence type="ECO:0000256" key="1">
    <source>
        <dbReference type="ARBA" id="ARBA00004294"/>
    </source>
</evidence>
<comment type="subcellular location">
    <subcellularLocation>
        <location evidence="1">Mitochondrion outer membrane</location>
    </subcellularLocation>
</comment>
<evidence type="ECO:0000256" key="9">
    <source>
        <dbReference type="ARBA" id="ARBA00023128"/>
    </source>
</evidence>
<dbReference type="Pfam" id="PF01459">
    <property type="entry name" value="Porin_3"/>
    <property type="match status" value="1"/>
</dbReference>
<dbReference type="AlphaFoldDB" id="A0A024GI36"/>
<evidence type="ECO:0000256" key="7">
    <source>
        <dbReference type="ARBA" id="ARBA00023065"/>
    </source>
</evidence>
<keyword evidence="8" id="KW-0626">Porin</keyword>
<evidence type="ECO:0000256" key="6">
    <source>
        <dbReference type="ARBA" id="ARBA00022787"/>
    </source>
</evidence>
<keyword evidence="10" id="KW-0472">Membrane</keyword>
<dbReference type="InterPro" id="IPR027246">
    <property type="entry name" value="Porin_Euk/Tom40"/>
</dbReference>
<dbReference type="Proteomes" id="UP000053237">
    <property type="component" value="Unassembled WGS sequence"/>
</dbReference>
<keyword evidence="4" id="KW-1134">Transmembrane beta strand</keyword>
<evidence type="ECO:0000313" key="11">
    <source>
        <dbReference type="EMBL" id="CCI46192.1"/>
    </source>
</evidence>
<evidence type="ECO:0000256" key="3">
    <source>
        <dbReference type="ARBA" id="ARBA00022448"/>
    </source>
</evidence>
<dbReference type="FunFam" id="2.40.160.10:FF:000012">
    <property type="entry name" value="Voltage-dependent anion-selective channel"/>
    <property type="match status" value="1"/>
</dbReference>
<dbReference type="GO" id="GO:0005741">
    <property type="term" value="C:mitochondrial outer membrane"/>
    <property type="evidence" value="ECO:0007669"/>
    <property type="project" value="UniProtKB-SubCell"/>
</dbReference>
<dbReference type="Gene3D" id="2.40.160.10">
    <property type="entry name" value="Porin"/>
    <property type="match status" value="1"/>
</dbReference>
<comment type="caution">
    <text evidence="11">The sequence shown here is derived from an EMBL/GenBank/DDBJ whole genome shotgun (WGS) entry which is preliminary data.</text>
</comment>
<dbReference type="GO" id="GO:0008308">
    <property type="term" value="F:voltage-gated monoatomic anion channel activity"/>
    <property type="evidence" value="ECO:0007669"/>
    <property type="project" value="InterPro"/>
</dbReference>
<dbReference type="STRING" id="65357.A0A024GI36"/>
<dbReference type="InterPro" id="IPR023614">
    <property type="entry name" value="Porin_dom_sf"/>
</dbReference>
<keyword evidence="3" id="KW-0813">Transport</keyword>
<accession>A0A024GI36</accession>
<keyword evidence="12" id="KW-1185">Reference proteome</keyword>
<keyword evidence="6" id="KW-1000">Mitochondrion outer membrane</keyword>
<evidence type="ECO:0008006" key="13">
    <source>
        <dbReference type="Google" id="ProtNLM"/>
    </source>
</evidence>
<keyword evidence="7" id="KW-0406">Ion transport</keyword>
<dbReference type="EMBL" id="CAIX01000119">
    <property type="protein sequence ID" value="CCI46192.1"/>
    <property type="molecule type" value="Genomic_DNA"/>
</dbReference>
<keyword evidence="5" id="KW-0812">Transmembrane</keyword>
<evidence type="ECO:0000256" key="4">
    <source>
        <dbReference type="ARBA" id="ARBA00022452"/>
    </source>
</evidence>
<sequence>MVAELFKDFGKTAGDTLRDDYDFSRKLKIKTKSENGVVFTTEGAMSDNNSILAKVATGFTHEGSGIVCKKLQISSQGRLVTEAEVPNVLTKGLKLTFKLEDGSAGKTAKVSPIGVLGAEYKQQRAAFSTEADFITSNVRTSLGIVHENFLVGGKLAFNVENSSLVEHDVGASYVGSDFATTLTTMKNFTALSASFHHRLSKDTIYAGVLDYDLKTASNTLTVGGRYRADVDTTFAGKVNSNGFVSLAAIQKVRPSVTLSTSVHFDAKNLESNAHKFGVGLTLG</sequence>
<dbReference type="OrthoDB" id="7827681at2759"/>
<proteinExistence type="inferred from homology"/>
<evidence type="ECO:0000256" key="2">
    <source>
        <dbReference type="ARBA" id="ARBA00007780"/>
    </source>
</evidence>
<name>A0A024GI36_9STRA</name>
<dbReference type="GO" id="GO:0015288">
    <property type="term" value="F:porin activity"/>
    <property type="evidence" value="ECO:0007669"/>
    <property type="project" value="UniProtKB-KW"/>
</dbReference>